<gene>
    <name evidence="1" type="ORF">L2E82_11036</name>
</gene>
<evidence type="ECO:0000313" key="2">
    <source>
        <dbReference type="Proteomes" id="UP001055811"/>
    </source>
</evidence>
<dbReference type="Proteomes" id="UP001055811">
    <property type="component" value="Linkage Group LG02"/>
</dbReference>
<evidence type="ECO:0000313" key="1">
    <source>
        <dbReference type="EMBL" id="KAI3781037.1"/>
    </source>
</evidence>
<dbReference type="EMBL" id="CM042010">
    <property type="protein sequence ID" value="KAI3781037.1"/>
    <property type="molecule type" value="Genomic_DNA"/>
</dbReference>
<sequence>MALPDDGDDSLRALKLLDTGNAVLIDVASQRKYLWKSFEYPTDTFLPGMMMSANLKLTSWKSLEDPESGNYVFQLDTARTNRYCINNIASTPCYWKSRNMSINSFDDNQIFPQALSLLSNTERKENIPFLNGTLYYYTEPYSRLVMNHTGHIQYYSWSNGSEQWVLDWQEPKDACSKNSVCGLFGMCTQINNESFNCSCLPGFEPTSLDEYKAHDYKSGCKRTSETVCITGTNDTFINKTMISMDDTTLPFFKAENESTCIKKCLANCTCLAYSYSSPNKGGVQEVSRNATEGGCWFWDSELNNLRENSSHNISFRVSEGSIKNSSSGKLQPKFEKRVLAIVIVITTLVISIFCGISYISYIRMVNRSENNQQNIETQPNDMWRRITELLDVEHSREDDREGIDVPYFDLESIIIATDDFSEKNRLGQGGFGPVYKGMLPGGKEIAVKRLSSLSGQGLQEFKNEVMLIAKLQHRNLVRLVGYCIIREEKMLLYEYMPNRSLDKFIFDWARRFNIIMGIAKGLNYLHHDSRLRVIHRDLKTSNILLDEDMNPKISDFGLAKIVKGKDMEATTDRVIGTFGYMSPEYALDGLFSVKSDVFSFGVVTLEIVSGKRNVGFYQSRKSISLLAHAWNLWKEDKPFELMDEILTQSCNSNEVLKCIIVGLLCVQGDPDDRPNMTNVILMLGGDIVTLPTPKEPASIPGRDYAVSSSSGSFKTDTQSKNMLTITKLDGR</sequence>
<accession>A0ACB9GCB3</accession>
<name>A0ACB9GCB3_CICIN</name>
<organism evidence="1 2">
    <name type="scientific">Cichorium intybus</name>
    <name type="common">Chicory</name>
    <dbReference type="NCBI Taxonomy" id="13427"/>
    <lineage>
        <taxon>Eukaryota</taxon>
        <taxon>Viridiplantae</taxon>
        <taxon>Streptophyta</taxon>
        <taxon>Embryophyta</taxon>
        <taxon>Tracheophyta</taxon>
        <taxon>Spermatophyta</taxon>
        <taxon>Magnoliopsida</taxon>
        <taxon>eudicotyledons</taxon>
        <taxon>Gunneridae</taxon>
        <taxon>Pentapetalae</taxon>
        <taxon>asterids</taxon>
        <taxon>campanulids</taxon>
        <taxon>Asterales</taxon>
        <taxon>Asteraceae</taxon>
        <taxon>Cichorioideae</taxon>
        <taxon>Cichorieae</taxon>
        <taxon>Cichoriinae</taxon>
        <taxon>Cichorium</taxon>
    </lineage>
</organism>
<reference evidence="2" key="1">
    <citation type="journal article" date="2022" name="Mol. Ecol. Resour.">
        <title>The genomes of chicory, endive, great burdock and yacon provide insights into Asteraceae palaeo-polyploidization history and plant inulin production.</title>
        <authorList>
            <person name="Fan W."/>
            <person name="Wang S."/>
            <person name="Wang H."/>
            <person name="Wang A."/>
            <person name="Jiang F."/>
            <person name="Liu H."/>
            <person name="Zhao H."/>
            <person name="Xu D."/>
            <person name="Zhang Y."/>
        </authorList>
    </citation>
    <scope>NUCLEOTIDE SEQUENCE [LARGE SCALE GENOMIC DNA]</scope>
    <source>
        <strain evidence="2">cv. Punajuju</strain>
    </source>
</reference>
<reference evidence="1 2" key="2">
    <citation type="journal article" date="2022" name="Mol. Ecol. Resour.">
        <title>The genomes of chicory, endive, great burdock and yacon provide insights into Asteraceae paleo-polyploidization history and plant inulin production.</title>
        <authorList>
            <person name="Fan W."/>
            <person name="Wang S."/>
            <person name="Wang H."/>
            <person name="Wang A."/>
            <person name="Jiang F."/>
            <person name="Liu H."/>
            <person name="Zhao H."/>
            <person name="Xu D."/>
            <person name="Zhang Y."/>
        </authorList>
    </citation>
    <scope>NUCLEOTIDE SEQUENCE [LARGE SCALE GENOMIC DNA]</scope>
    <source>
        <strain evidence="2">cv. Punajuju</strain>
        <tissue evidence="1">Leaves</tissue>
    </source>
</reference>
<protein>
    <submittedName>
        <fullName evidence="1">Uncharacterized protein</fullName>
    </submittedName>
</protein>
<keyword evidence="2" id="KW-1185">Reference proteome</keyword>
<comment type="caution">
    <text evidence="1">The sequence shown here is derived from an EMBL/GenBank/DDBJ whole genome shotgun (WGS) entry which is preliminary data.</text>
</comment>
<proteinExistence type="predicted"/>